<reference evidence="2 3" key="1">
    <citation type="submission" date="2019-08" db="EMBL/GenBank/DDBJ databases">
        <title>A chromosome-level genome assembly, high-density linkage maps, and genome scans reveal the genomic architecture of hybrid incompatibilities underlying speciation via character displacement in darters (Percidae: Etheostominae).</title>
        <authorList>
            <person name="Moran R.L."/>
            <person name="Catchen J.M."/>
            <person name="Fuller R.C."/>
        </authorList>
    </citation>
    <scope>NUCLEOTIDE SEQUENCE [LARGE SCALE GENOMIC DNA]</scope>
    <source>
        <strain evidence="2">EspeVRDwgs_2016</strain>
        <tissue evidence="2">Muscle</tissue>
    </source>
</reference>
<gene>
    <name evidence="2" type="ORF">FQN60_013954</name>
</gene>
<proteinExistence type="predicted"/>
<accession>A0A5J5CKB4</accession>
<evidence type="ECO:0000313" key="3">
    <source>
        <dbReference type="Proteomes" id="UP000327493"/>
    </source>
</evidence>
<protein>
    <submittedName>
        <fullName evidence="2">Uncharacterized protein</fullName>
    </submittedName>
</protein>
<comment type="caution">
    <text evidence="2">The sequence shown here is derived from an EMBL/GenBank/DDBJ whole genome shotgun (WGS) entry which is preliminary data.</text>
</comment>
<dbReference type="EMBL" id="VOFY01000022">
    <property type="protein sequence ID" value="KAA8580996.1"/>
    <property type="molecule type" value="Genomic_DNA"/>
</dbReference>
<dbReference type="AlphaFoldDB" id="A0A5J5CKB4"/>
<name>A0A5J5CKB4_9PERO</name>
<keyword evidence="3" id="KW-1185">Reference proteome</keyword>
<organism evidence="2 3">
    <name type="scientific">Etheostoma spectabile</name>
    <name type="common">orangethroat darter</name>
    <dbReference type="NCBI Taxonomy" id="54343"/>
    <lineage>
        <taxon>Eukaryota</taxon>
        <taxon>Metazoa</taxon>
        <taxon>Chordata</taxon>
        <taxon>Craniata</taxon>
        <taxon>Vertebrata</taxon>
        <taxon>Euteleostomi</taxon>
        <taxon>Actinopterygii</taxon>
        <taxon>Neopterygii</taxon>
        <taxon>Teleostei</taxon>
        <taxon>Neoteleostei</taxon>
        <taxon>Acanthomorphata</taxon>
        <taxon>Eupercaria</taxon>
        <taxon>Perciformes</taxon>
        <taxon>Percoidei</taxon>
        <taxon>Percidae</taxon>
        <taxon>Etheostomatinae</taxon>
        <taxon>Etheostoma</taxon>
    </lineage>
</organism>
<dbReference type="Proteomes" id="UP000327493">
    <property type="component" value="Chromosome 22"/>
</dbReference>
<evidence type="ECO:0000256" key="1">
    <source>
        <dbReference type="SAM" id="MobiDB-lite"/>
    </source>
</evidence>
<evidence type="ECO:0000313" key="2">
    <source>
        <dbReference type="EMBL" id="KAA8580996.1"/>
    </source>
</evidence>
<sequence length="278" mass="29292">MWLLTSPINKIRLSLGGGRREQLVIVLVGAEGAGVVPLASVHDGVGHHDVAQRVVQVAVQQAALVLGRRHIVLGKGGGRAQSRSHTHGHAHAHAHAHAHHGGALLLDHALVHGLVELLGAALCPLRVVPVYAIDACPLQIQNKLDHFRTAGRQRLAQRGVLMTACRSPPASASLGWVTNSPFIHTQNMALHSISLLAVALQGEGGIMWLGRRENEVRRGEAWDGSLMRTGGKRAVIGASDEDQRVDSPGPGSFASRGPAGSSPSWWGRGCLGACRATA</sequence>
<feature type="region of interest" description="Disordered" evidence="1">
    <location>
        <begin position="236"/>
        <end position="263"/>
    </location>
</feature>